<organism evidence="8 9">
    <name type="scientific">Candidatus Lambdaproteobacteria bacterium RIFOXYD2_FULL_50_16</name>
    <dbReference type="NCBI Taxonomy" id="1817772"/>
    <lineage>
        <taxon>Bacteria</taxon>
        <taxon>Pseudomonadati</taxon>
        <taxon>Pseudomonadota</taxon>
        <taxon>Candidatus Lambdaproteobacteria</taxon>
    </lineage>
</organism>
<dbReference type="Gene3D" id="3.30.1490.110">
    <property type="match status" value="1"/>
</dbReference>
<comment type="function">
    <text evidence="5 6">Cell division protein that is involved in the assembly of the Z ring. May serve as a membrane anchor for the Z ring.</text>
</comment>
<proteinExistence type="inferred from homology"/>
<name>A0A1F6GAS0_9PROT</name>
<accession>A0A1F6GAS0</accession>
<dbReference type="InterPro" id="IPR043129">
    <property type="entry name" value="ATPase_NBD"/>
</dbReference>
<comment type="subcellular location">
    <subcellularLocation>
        <location evidence="5">Cell membrane</location>
        <topology evidence="5">Peripheral membrane protein</topology>
        <orientation evidence="5">Cytoplasmic side</orientation>
    </subcellularLocation>
    <text evidence="5">Localizes to the Z ring in an FtsZ-dependent manner. Targeted to the membrane through a conserved C-terminal amphipathic helix.</text>
</comment>
<comment type="subunit">
    <text evidence="5">Self-interacts. Interacts with FtsZ.</text>
</comment>
<feature type="domain" description="SHS2" evidence="7">
    <location>
        <begin position="12"/>
        <end position="197"/>
    </location>
</feature>
<dbReference type="Gene3D" id="3.30.420.40">
    <property type="match status" value="2"/>
</dbReference>
<dbReference type="Proteomes" id="UP000178449">
    <property type="component" value="Unassembled WGS sequence"/>
</dbReference>
<dbReference type="PIRSF" id="PIRSF003101">
    <property type="entry name" value="FtsA"/>
    <property type="match status" value="1"/>
</dbReference>
<evidence type="ECO:0000256" key="3">
    <source>
        <dbReference type="ARBA" id="ARBA00023136"/>
    </source>
</evidence>
<dbReference type="PANTHER" id="PTHR32432">
    <property type="entry name" value="CELL DIVISION PROTEIN FTSA-RELATED"/>
    <property type="match status" value="1"/>
</dbReference>
<dbReference type="PANTHER" id="PTHR32432:SF4">
    <property type="entry name" value="CELL DIVISION PROTEIN FTSA"/>
    <property type="match status" value="1"/>
</dbReference>
<evidence type="ECO:0000313" key="8">
    <source>
        <dbReference type="EMBL" id="OGG95207.1"/>
    </source>
</evidence>
<comment type="similarity">
    <text evidence="5 6">Belongs to the FtsA/MreB family.</text>
</comment>
<dbReference type="InterPro" id="IPR003494">
    <property type="entry name" value="SHS2_FtsA"/>
</dbReference>
<dbReference type="GO" id="GO:0009898">
    <property type="term" value="C:cytoplasmic side of plasma membrane"/>
    <property type="evidence" value="ECO:0007669"/>
    <property type="project" value="UniProtKB-UniRule"/>
</dbReference>
<keyword evidence="3 5" id="KW-0472">Membrane</keyword>
<dbReference type="SUPFAM" id="SSF53067">
    <property type="entry name" value="Actin-like ATPase domain"/>
    <property type="match status" value="2"/>
</dbReference>
<evidence type="ECO:0000256" key="4">
    <source>
        <dbReference type="ARBA" id="ARBA00023306"/>
    </source>
</evidence>
<dbReference type="GO" id="GO:0043093">
    <property type="term" value="P:FtsZ-dependent cytokinesis"/>
    <property type="evidence" value="ECO:0007669"/>
    <property type="project" value="UniProtKB-UniRule"/>
</dbReference>
<reference evidence="8 9" key="1">
    <citation type="journal article" date="2016" name="Nat. Commun.">
        <title>Thousands of microbial genomes shed light on interconnected biogeochemical processes in an aquifer system.</title>
        <authorList>
            <person name="Anantharaman K."/>
            <person name="Brown C.T."/>
            <person name="Hug L.A."/>
            <person name="Sharon I."/>
            <person name="Castelle C.J."/>
            <person name="Probst A.J."/>
            <person name="Thomas B.C."/>
            <person name="Singh A."/>
            <person name="Wilkins M.J."/>
            <person name="Karaoz U."/>
            <person name="Brodie E.L."/>
            <person name="Williams K.H."/>
            <person name="Hubbard S.S."/>
            <person name="Banfield J.F."/>
        </authorList>
    </citation>
    <scope>NUCLEOTIDE SEQUENCE [LARGE SCALE GENOMIC DNA]</scope>
</reference>
<dbReference type="EMBL" id="MFNE01000026">
    <property type="protein sequence ID" value="OGG95207.1"/>
    <property type="molecule type" value="Genomic_DNA"/>
</dbReference>
<dbReference type="Pfam" id="PF14450">
    <property type="entry name" value="FtsA"/>
    <property type="match status" value="1"/>
</dbReference>
<dbReference type="NCBIfam" id="TIGR01174">
    <property type="entry name" value="ftsA"/>
    <property type="match status" value="1"/>
</dbReference>
<dbReference type="Pfam" id="PF02491">
    <property type="entry name" value="SHS2_FTSA"/>
    <property type="match status" value="1"/>
</dbReference>
<keyword evidence="1 5" id="KW-1003">Cell membrane</keyword>
<dbReference type="STRING" id="1817772.A2527_08525"/>
<keyword evidence="2 5" id="KW-0132">Cell division</keyword>
<gene>
    <name evidence="5" type="primary">ftsA</name>
    <name evidence="8" type="ORF">A2527_08525</name>
</gene>
<evidence type="ECO:0000256" key="6">
    <source>
        <dbReference type="PIRNR" id="PIRNR003101"/>
    </source>
</evidence>
<dbReference type="HAMAP" id="MF_02033">
    <property type="entry name" value="FtsA"/>
    <property type="match status" value="1"/>
</dbReference>
<dbReference type="GO" id="GO:0032153">
    <property type="term" value="C:cell division site"/>
    <property type="evidence" value="ECO:0007669"/>
    <property type="project" value="UniProtKB-UniRule"/>
</dbReference>
<keyword evidence="4 5" id="KW-0131">Cell cycle</keyword>
<evidence type="ECO:0000256" key="2">
    <source>
        <dbReference type="ARBA" id="ARBA00022618"/>
    </source>
</evidence>
<evidence type="ECO:0000259" key="7">
    <source>
        <dbReference type="SMART" id="SM00842"/>
    </source>
</evidence>
<evidence type="ECO:0000313" key="9">
    <source>
        <dbReference type="Proteomes" id="UP000178449"/>
    </source>
</evidence>
<evidence type="ECO:0000256" key="1">
    <source>
        <dbReference type="ARBA" id="ARBA00022475"/>
    </source>
</evidence>
<dbReference type="InterPro" id="IPR050696">
    <property type="entry name" value="FtsA/MreB"/>
</dbReference>
<dbReference type="InterPro" id="IPR020823">
    <property type="entry name" value="Cell_div_FtsA"/>
</dbReference>
<evidence type="ECO:0000256" key="5">
    <source>
        <dbReference type="HAMAP-Rule" id="MF_02033"/>
    </source>
</evidence>
<sequence>MRQGKYQEGRVVVGLDIGTTKICVVAGEITSKGRVRIIGFGQTPSQGLNRGVVTNISAAAAAIRMAVEECQLKSGIEIESVYAGIAGHHITGLNRDGVVAVRGDTITEYDIQRVIETARACNLPDKEILHTLCQEYIVDGQDGVKQPVGMAGKRLEAKVHLILGSVTSAANIVQCCHHADLHVNNVVLEPLASSLACLEEEEKELGVVLLDIGGGTSDMVIYKNGSIVHTSVLPLGGHQVTNDIAIGLRTTKDEALRVKHESGIALASMVGAGETITLKGIAGRENRVLEKRLLAEVVEARFEEIFDLILSDIQRSGYLPSLAAGAVLTGGSSLMKGLPKLAERLLQLPSRIGTPIHIEGLDELVDSPVYATAVGLVKYGAENDMDTTFSRDSNPESILTDVVSNMKSNIKNFFDLF</sequence>
<dbReference type="CDD" id="cd24048">
    <property type="entry name" value="ASKHA_NBD_FtsA"/>
    <property type="match status" value="1"/>
</dbReference>
<protein>
    <recommendedName>
        <fullName evidence="5 6">Cell division protein FtsA</fullName>
    </recommendedName>
</protein>
<dbReference type="SMART" id="SM00842">
    <property type="entry name" value="FtsA"/>
    <property type="match status" value="1"/>
</dbReference>
<comment type="caution">
    <text evidence="8">The sequence shown here is derived from an EMBL/GenBank/DDBJ whole genome shotgun (WGS) entry which is preliminary data.</text>
</comment>
<dbReference type="AlphaFoldDB" id="A0A1F6GAS0"/>